<dbReference type="Pfam" id="PF04851">
    <property type="entry name" value="ResIII"/>
    <property type="match status" value="1"/>
</dbReference>
<keyword evidence="2" id="KW-0547">Nucleotide-binding</keyword>
<organism evidence="2 3">
    <name type="scientific">Paenibacillus agricola</name>
    <dbReference type="NCBI Taxonomy" id="2716264"/>
    <lineage>
        <taxon>Bacteria</taxon>
        <taxon>Bacillati</taxon>
        <taxon>Bacillota</taxon>
        <taxon>Bacilli</taxon>
        <taxon>Bacillales</taxon>
        <taxon>Paenibacillaceae</taxon>
        <taxon>Paenibacillus</taxon>
    </lineage>
</organism>
<feature type="domain" description="Helicase ATP-binding" evidence="1">
    <location>
        <begin position="74"/>
        <end position="170"/>
    </location>
</feature>
<gene>
    <name evidence="2" type="ORF">G9U52_35330</name>
</gene>
<dbReference type="SUPFAM" id="SSF52540">
    <property type="entry name" value="P-loop containing nucleoside triphosphate hydrolases"/>
    <property type="match status" value="1"/>
</dbReference>
<dbReference type="Gene3D" id="3.40.50.300">
    <property type="entry name" value="P-loop containing nucleotide triphosphate hydrolases"/>
    <property type="match status" value="1"/>
</dbReference>
<name>A0ABX0JLT4_9BACL</name>
<keyword evidence="2" id="KW-0347">Helicase</keyword>
<dbReference type="PANTHER" id="PTHR47396">
    <property type="entry name" value="TYPE I RESTRICTION ENZYME ECOKI R PROTEIN"/>
    <property type="match status" value="1"/>
</dbReference>
<reference evidence="2" key="1">
    <citation type="submission" date="2020-03" db="EMBL/GenBank/DDBJ databases">
        <title>Draft sequencing of Paenibacilllus sp. S3N08.</title>
        <authorList>
            <person name="Kim D.-U."/>
        </authorList>
    </citation>
    <scope>NUCLEOTIDE SEQUENCE</scope>
    <source>
        <strain evidence="2">S3N08</strain>
    </source>
</reference>
<dbReference type="GO" id="GO:0004386">
    <property type="term" value="F:helicase activity"/>
    <property type="evidence" value="ECO:0007669"/>
    <property type="project" value="UniProtKB-KW"/>
</dbReference>
<dbReference type="RefSeq" id="WP_166157046.1">
    <property type="nucleotide sequence ID" value="NZ_JAAOIW010000025.1"/>
</dbReference>
<dbReference type="InterPro" id="IPR027417">
    <property type="entry name" value="P-loop_NTPase"/>
</dbReference>
<dbReference type="Proteomes" id="UP001165962">
    <property type="component" value="Unassembled WGS sequence"/>
</dbReference>
<keyword evidence="2" id="KW-0378">Hydrolase</keyword>
<evidence type="ECO:0000259" key="1">
    <source>
        <dbReference type="PROSITE" id="PS51192"/>
    </source>
</evidence>
<dbReference type="PROSITE" id="PS51192">
    <property type="entry name" value="HELICASE_ATP_BIND_1"/>
    <property type="match status" value="1"/>
</dbReference>
<comment type="caution">
    <text evidence="2">The sequence shown here is derived from an EMBL/GenBank/DDBJ whole genome shotgun (WGS) entry which is preliminary data.</text>
</comment>
<protein>
    <submittedName>
        <fullName evidence="2">DEAD/DEAH box helicase family protein</fullName>
    </submittedName>
</protein>
<dbReference type="PANTHER" id="PTHR47396:SF1">
    <property type="entry name" value="ATP-DEPENDENT HELICASE IRC3-RELATED"/>
    <property type="match status" value="1"/>
</dbReference>
<dbReference type="InterPro" id="IPR006935">
    <property type="entry name" value="Helicase/UvrB_N"/>
</dbReference>
<accession>A0ABX0JLT4</accession>
<dbReference type="EMBL" id="JAAOIW010000025">
    <property type="protein sequence ID" value="NHN35010.1"/>
    <property type="molecule type" value="Genomic_DNA"/>
</dbReference>
<dbReference type="InterPro" id="IPR050742">
    <property type="entry name" value="Helicase_Restrict-Modif_Enz"/>
</dbReference>
<evidence type="ECO:0000313" key="3">
    <source>
        <dbReference type="Proteomes" id="UP001165962"/>
    </source>
</evidence>
<keyword evidence="2" id="KW-0067">ATP-binding</keyword>
<evidence type="ECO:0000313" key="2">
    <source>
        <dbReference type="EMBL" id="NHN35010.1"/>
    </source>
</evidence>
<keyword evidence="3" id="KW-1185">Reference proteome</keyword>
<dbReference type="InterPro" id="IPR014001">
    <property type="entry name" value="Helicase_ATP-bd"/>
</dbReference>
<proteinExistence type="predicted"/>
<sequence>MVNVRLCFYTNGYQTWMWDDTFYPERRVSSFFSKSDLEWLIQKRTERKNTTEYKPNALIAGRIYQIEAITRVAETYEKSHRHALLVMATGTGKTRTAIAFVDFLKRAGWAKNVLFLADRKELVSQACGEFKKHLPSATTCNLIEDKDDPSARIYFSTYQTMLGLLELDLQ</sequence>